<organism evidence="1 2">
    <name type="scientific">Chitinophaga nivalis</name>
    <dbReference type="NCBI Taxonomy" id="2991709"/>
    <lineage>
        <taxon>Bacteria</taxon>
        <taxon>Pseudomonadati</taxon>
        <taxon>Bacteroidota</taxon>
        <taxon>Chitinophagia</taxon>
        <taxon>Chitinophagales</taxon>
        <taxon>Chitinophagaceae</taxon>
        <taxon>Chitinophaga</taxon>
    </lineage>
</organism>
<sequence>MKAPPPRYITGTAIATLAQAFGYPNHPHMQDWEYEVSSFADLEKYMAAYVSTADDDIRFLLMEMILETSNNKDRDFDWIAAIWPRVKALLTACFPLHAPTVYYWSCFDVEDIADTFYISAAMRELWLEQTDHAAQSNPQ</sequence>
<reference evidence="1 2" key="1">
    <citation type="submission" date="2022-10" db="EMBL/GenBank/DDBJ databases">
        <title>Chitinophaga nivalis PC15 sp. nov., isolated from Pyeongchang county, South Korea.</title>
        <authorList>
            <person name="Trinh H.N."/>
        </authorList>
    </citation>
    <scope>NUCLEOTIDE SEQUENCE [LARGE SCALE GENOMIC DNA]</scope>
    <source>
        <strain evidence="1 2">PC14</strain>
    </source>
</reference>
<comment type="caution">
    <text evidence="1">The sequence shown here is derived from an EMBL/GenBank/DDBJ whole genome shotgun (WGS) entry which is preliminary data.</text>
</comment>
<name>A0ABT3IES5_9BACT</name>
<evidence type="ECO:0000313" key="1">
    <source>
        <dbReference type="EMBL" id="MCW3482459.1"/>
    </source>
</evidence>
<dbReference type="Proteomes" id="UP001207742">
    <property type="component" value="Unassembled WGS sequence"/>
</dbReference>
<accession>A0ABT3IES5</accession>
<gene>
    <name evidence="1" type="ORF">OL497_01005</name>
</gene>
<evidence type="ECO:0008006" key="3">
    <source>
        <dbReference type="Google" id="ProtNLM"/>
    </source>
</evidence>
<protein>
    <recommendedName>
        <fullName evidence="3">CdiI immunity protein domain-containing protein</fullName>
    </recommendedName>
</protein>
<dbReference type="EMBL" id="JAPDNS010000001">
    <property type="protein sequence ID" value="MCW3482459.1"/>
    <property type="molecule type" value="Genomic_DNA"/>
</dbReference>
<proteinExistence type="predicted"/>
<keyword evidence="2" id="KW-1185">Reference proteome</keyword>
<dbReference type="RefSeq" id="WP_264726848.1">
    <property type="nucleotide sequence ID" value="NZ_JAPDNR010000001.1"/>
</dbReference>
<evidence type="ECO:0000313" key="2">
    <source>
        <dbReference type="Proteomes" id="UP001207742"/>
    </source>
</evidence>